<reference evidence="6" key="3">
    <citation type="submission" date="2021-06" db="EMBL/GenBank/DDBJ databases">
        <title>Genomic Description and Analysis of Intracellular Bacteria, Candidatus Berkiella cookevillensis and Candidatus Berkiella aquae.</title>
        <authorList>
            <person name="Kidane D.T."/>
            <person name="Mehari Y.T."/>
            <person name="Rice F.C."/>
            <person name="Arivett B.A."/>
            <person name="Farone A.L."/>
            <person name="Berk S.G."/>
            <person name="Farone M.B."/>
        </authorList>
    </citation>
    <scope>NUCLEOTIDE SEQUENCE</scope>
    <source>
        <strain evidence="6">HT99</strain>
    </source>
</reference>
<dbReference type="AlphaFoldDB" id="A0A0Q9YV78"/>
<dbReference type="InterPro" id="IPR012893">
    <property type="entry name" value="HipA-like_C"/>
</dbReference>
<keyword evidence="3" id="KW-0418">Kinase</keyword>
<dbReference type="GO" id="GO:0004674">
    <property type="term" value="F:protein serine/threonine kinase activity"/>
    <property type="evidence" value="ECO:0007669"/>
    <property type="project" value="TreeGrafter"/>
</dbReference>
<comment type="caution">
    <text evidence="5">The sequence shown here is derived from an EMBL/GenBank/DDBJ whole genome shotgun (WGS) entry which is preliminary data.</text>
</comment>
<dbReference type="Pfam" id="PF07804">
    <property type="entry name" value="HipA_C"/>
    <property type="match status" value="1"/>
</dbReference>
<sequence>MSSYCPITYEPLLTNERYSKRGLKLLSPKLTSLENLPFSASELQNEALARADKMSIQGVQPKLSAILDSNHNTFQVVDNGGLYILKPQSALYEQAPENEDLSMRMAKRLGIEVPLHGLVYSKDESFTYFIKRFDRKSRKQKIALEDFAQLSGHDRETKYRYSMEKLVNIIDQYTTFPAIQKAELFLRVLFNYIIGNEDMHLKNYALITRENMTTLAPAYDFINSTIALKNPKEEIALTLNGRKNNLRRKDFIDYYAVQLLKLPPVIIDEKLEMIEQAIDGWYELIARSFLKQSLKERYSNLMQERLKTLFS</sequence>
<reference evidence="6" key="2">
    <citation type="journal article" date="2016" name="Genome Announc.">
        <title>Draft Genome Sequences of Two Novel Amoeba-Resistant Intranuclear Bacteria, 'Candidatus Berkiella cookevillensis' and 'Candidatus Berkiella aquae'.</title>
        <authorList>
            <person name="Mehari Y.T."/>
            <person name="Arivett B.A."/>
            <person name="Farone A.L."/>
            <person name="Gunderson J.H."/>
            <person name="Farone M.B."/>
        </authorList>
    </citation>
    <scope>NUCLEOTIDE SEQUENCE</scope>
    <source>
        <strain evidence="6">HT99</strain>
    </source>
</reference>
<dbReference type="OrthoDB" id="9805913at2"/>
<comment type="similarity">
    <text evidence="1">Belongs to the HipA Ser/Thr kinase family.</text>
</comment>
<organism evidence="5">
    <name type="scientific">Candidatus Berkiella aquae</name>
    <dbReference type="NCBI Taxonomy" id="295108"/>
    <lineage>
        <taxon>Bacteria</taxon>
        <taxon>Pseudomonadati</taxon>
        <taxon>Pseudomonadota</taxon>
        <taxon>Gammaproteobacteria</taxon>
        <taxon>Candidatus Berkiellales</taxon>
        <taxon>Candidatus Berkiellaceae</taxon>
        <taxon>Candidatus Berkiella</taxon>
    </lineage>
</organism>
<dbReference type="InterPro" id="IPR052028">
    <property type="entry name" value="HipA_Ser/Thr_kinase"/>
</dbReference>
<protein>
    <submittedName>
        <fullName evidence="6">HipA domain-containing protein</fullName>
    </submittedName>
    <submittedName>
        <fullName evidence="5">Putative DNA-binding transcriptional regulator</fullName>
    </submittedName>
</protein>
<dbReference type="Proteomes" id="UP000051497">
    <property type="component" value="Unassembled WGS sequence"/>
</dbReference>
<dbReference type="EMBL" id="LKAJ02000001">
    <property type="protein sequence ID" value="MCS5711258.1"/>
    <property type="molecule type" value="Genomic_DNA"/>
</dbReference>
<dbReference type="PANTHER" id="PTHR37419:SF1">
    <property type="entry name" value="SERINE_THREONINE-PROTEIN KINASE TOXIN HIPA"/>
    <property type="match status" value="1"/>
</dbReference>
<keyword evidence="7" id="KW-1185">Reference proteome</keyword>
<evidence type="ECO:0000256" key="1">
    <source>
        <dbReference type="ARBA" id="ARBA00010164"/>
    </source>
</evidence>
<feature type="domain" description="HipA-like C-terminal" evidence="4">
    <location>
        <begin position="54"/>
        <end position="255"/>
    </location>
</feature>
<proteinExistence type="inferred from homology"/>
<dbReference type="RefSeq" id="WP_075066626.1">
    <property type="nucleotide sequence ID" value="NZ_LKAJ02000001.1"/>
</dbReference>
<evidence type="ECO:0000313" key="5">
    <source>
        <dbReference type="EMBL" id="KRG20782.1"/>
    </source>
</evidence>
<dbReference type="GO" id="GO:0003677">
    <property type="term" value="F:DNA binding"/>
    <property type="evidence" value="ECO:0007669"/>
    <property type="project" value="UniProtKB-KW"/>
</dbReference>
<dbReference type="EMBL" id="LKAJ01000008">
    <property type="protein sequence ID" value="KRG20782.1"/>
    <property type="molecule type" value="Genomic_DNA"/>
</dbReference>
<gene>
    <name evidence="6" type="ORF">HT99x_007415</name>
    <name evidence="5" type="ORF">HT99x_01999</name>
</gene>
<dbReference type="GO" id="GO:0005829">
    <property type="term" value="C:cytosol"/>
    <property type="evidence" value="ECO:0007669"/>
    <property type="project" value="TreeGrafter"/>
</dbReference>
<keyword evidence="5" id="KW-0238">DNA-binding</keyword>
<name>A0A0Q9YV78_9GAMM</name>
<dbReference type="PANTHER" id="PTHR37419">
    <property type="entry name" value="SERINE/THREONINE-PROTEIN KINASE TOXIN HIPA"/>
    <property type="match status" value="1"/>
</dbReference>
<evidence type="ECO:0000256" key="3">
    <source>
        <dbReference type="ARBA" id="ARBA00022777"/>
    </source>
</evidence>
<dbReference type="Gene3D" id="1.10.1070.20">
    <property type="match status" value="1"/>
</dbReference>
<evidence type="ECO:0000256" key="2">
    <source>
        <dbReference type="ARBA" id="ARBA00022679"/>
    </source>
</evidence>
<evidence type="ECO:0000259" key="4">
    <source>
        <dbReference type="Pfam" id="PF07804"/>
    </source>
</evidence>
<evidence type="ECO:0000313" key="6">
    <source>
        <dbReference type="EMBL" id="MCS5711258.1"/>
    </source>
</evidence>
<keyword evidence="2" id="KW-0808">Transferase</keyword>
<evidence type="ECO:0000313" key="7">
    <source>
        <dbReference type="Proteomes" id="UP000051497"/>
    </source>
</evidence>
<accession>A0A0Q9YV78</accession>
<reference evidence="5" key="1">
    <citation type="submission" date="2015-09" db="EMBL/GenBank/DDBJ databases">
        <title>Draft Genome Sequences of Two Novel Amoeba-resistant Intranuclear Bacteria, Candidatus Berkiella cookevillensis and Candidatus Berkiella aquae.</title>
        <authorList>
            <person name="Mehari Y.T."/>
            <person name="Arivett B.A."/>
            <person name="Farone A.L."/>
            <person name="Gunderson J.H."/>
            <person name="Farone M.B."/>
        </authorList>
    </citation>
    <scope>NUCLEOTIDE SEQUENCE [LARGE SCALE GENOMIC DNA]</scope>
    <source>
        <strain evidence="5">HT99</strain>
    </source>
</reference>
<dbReference type="PATRIC" id="fig|1590043.3.peg.2037"/>
<dbReference type="STRING" id="295108.HT99x_01999"/>